<organism evidence="2 3">
    <name type="scientific">Enterococcus faecium R496</name>
    <dbReference type="NCBI Taxonomy" id="1134836"/>
    <lineage>
        <taxon>Bacteria</taxon>
        <taxon>Bacillati</taxon>
        <taxon>Bacillota</taxon>
        <taxon>Bacilli</taxon>
        <taxon>Lactobacillales</taxon>
        <taxon>Enterococcaceae</taxon>
        <taxon>Enterococcus</taxon>
    </lineage>
</organism>
<evidence type="ECO:0000313" key="3">
    <source>
        <dbReference type="Proteomes" id="UP000006402"/>
    </source>
</evidence>
<reference evidence="2 3" key="1">
    <citation type="submission" date="2012-04" db="EMBL/GenBank/DDBJ databases">
        <authorList>
            <person name="Weinstock G."/>
            <person name="Sodergren E."/>
            <person name="Lobos E.A."/>
            <person name="Fulton L."/>
            <person name="Fulton R."/>
            <person name="Courtney L."/>
            <person name="Fronick C."/>
            <person name="O'Laughlin M."/>
            <person name="Godfrey J."/>
            <person name="Wilson R.M."/>
            <person name="Miner T."/>
            <person name="Farmer C."/>
            <person name="Delehaunty K."/>
            <person name="Cordes M."/>
            <person name="Minx P."/>
            <person name="Tomlinson C."/>
            <person name="Chen J."/>
            <person name="Wollam A."/>
            <person name="Pepin K.H."/>
            <person name="Bhonagiri V."/>
            <person name="Zhang X."/>
            <person name="Suruliraj S."/>
            <person name="Warren W."/>
            <person name="Mitreva M."/>
            <person name="Mardis E.R."/>
            <person name="Wilson R.K."/>
        </authorList>
    </citation>
    <scope>NUCLEOTIDE SEQUENCE [LARGE SCALE GENOMIC DNA]</scope>
    <source>
        <strain evidence="2 3">R496</strain>
    </source>
</reference>
<proteinExistence type="predicted"/>
<name>A0AAV3GXR5_ENTFC</name>
<evidence type="ECO:0000256" key="1">
    <source>
        <dbReference type="SAM" id="MobiDB-lite"/>
    </source>
</evidence>
<evidence type="ECO:0000313" key="2">
    <source>
        <dbReference type="EMBL" id="EJX54006.1"/>
    </source>
</evidence>
<sequence>MTLIILKIKREASNSFHMKTKRVKGKNDKRQEKRKRQEKGNKHVCYKM</sequence>
<gene>
    <name evidence="2" type="ORF">HMPREF1378_01005</name>
</gene>
<feature type="region of interest" description="Disordered" evidence="1">
    <location>
        <begin position="14"/>
        <end position="48"/>
    </location>
</feature>
<dbReference type="EMBL" id="AMAH01000073">
    <property type="protein sequence ID" value="EJX54006.1"/>
    <property type="molecule type" value="Genomic_DNA"/>
</dbReference>
<dbReference type="Proteomes" id="UP000006402">
    <property type="component" value="Unassembled WGS sequence"/>
</dbReference>
<comment type="caution">
    <text evidence="2">The sequence shown here is derived from an EMBL/GenBank/DDBJ whole genome shotgun (WGS) entry which is preliminary data.</text>
</comment>
<dbReference type="AlphaFoldDB" id="A0AAV3GXR5"/>
<protein>
    <submittedName>
        <fullName evidence="2">Uncharacterized protein</fullName>
    </submittedName>
</protein>
<feature type="compositionally biased region" description="Basic residues" evidence="1">
    <location>
        <begin position="32"/>
        <end position="48"/>
    </location>
</feature>
<accession>A0AAV3GXR5</accession>